<evidence type="ECO:0000256" key="5">
    <source>
        <dbReference type="ARBA" id="ARBA00022927"/>
    </source>
</evidence>
<keyword evidence="6" id="KW-0333">Golgi apparatus</keyword>
<dbReference type="InterPro" id="IPR048320">
    <property type="entry name" value="COG3_N"/>
</dbReference>
<organism evidence="13 14">
    <name type="scientific">Mesorhabditis spiculigera</name>
    <dbReference type="NCBI Taxonomy" id="96644"/>
    <lineage>
        <taxon>Eukaryota</taxon>
        <taxon>Metazoa</taxon>
        <taxon>Ecdysozoa</taxon>
        <taxon>Nematoda</taxon>
        <taxon>Chromadorea</taxon>
        <taxon>Rhabditida</taxon>
        <taxon>Rhabditina</taxon>
        <taxon>Rhabditomorpha</taxon>
        <taxon>Rhabditoidea</taxon>
        <taxon>Rhabditidae</taxon>
        <taxon>Mesorhabditinae</taxon>
        <taxon>Mesorhabditis</taxon>
    </lineage>
</organism>
<keyword evidence="9" id="KW-0175">Coiled coil</keyword>
<keyword evidence="5" id="KW-0653">Protein transport</keyword>
<evidence type="ECO:0000259" key="12">
    <source>
        <dbReference type="Pfam" id="PF20671"/>
    </source>
</evidence>
<feature type="region of interest" description="Disordered" evidence="10">
    <location>
        <begin position="339"/>
        <end position="359"/>
    </location>
</feature>
<dbReference type="Pfam" id="PF04136">
    <property type="entry name" value="COG3_N"/>
    <property type="match status" value="1"/>
</dbReference>
<dbReference type="GO" id="GO:0007030">
    <property type="term" value="P:Golgi organization"/>
    <property type="evidence" value="ECO:0007669"/>
    <property type="project" value="TreeGrafter"/>
</dbReference>
<name>A0AA36D1Z8_9BILA</name>
<keyword evidence="7" id="KW-0472">Membrane</keyword>
<keyword evidence="4" id="KW-0813">Transport</keyword>
<evidence type="ECO:0000256" key="8">
    <source>
        <dbReference type="ARBA" id="ARBA00031339"/>
    </source>
</evidence>
<dbReference type="GO" id="GO:0006891">
    <property type="term" value="P:intra-Golgi vesicle-mediated transport"/>
    <property type="evidence" value="ECO:0007669"/>
    <property type="project" value="TreeGrafter"/>
</dbReference>
<evidence type="ECO:0000256" key="7">
    <source>
        <dbReference type="ARBA" id="ARBA00023136"/>
    </source>
</evidence>
<dbReference type="GO" id="GO:0000139">
    <property type="term" value="C:Golgi membrane"/>
    <property type="evidence" value="ECO:0007669"/>
    <property type="project" value="UniProtKB-SubCell"/>
</dbReference>
<evidence type="ECO:0000259" key="11">
    <source>
        <dbReference type="Pfam" id="PF04136"/>
    </source>
</evidence>
<accession>A0AA36D1Z8</accession>
<dbReference type="Pfam" id="PF20671">
    <property type="entry name" value="COG3_C"/>
    <property type="match status" value="1"/>
</dbReference>
<dbReference type="InterPro" id="IPR048685">
    <property type="entry name" value="COG3_C"/>
</dbReference>
<dbReference type="InterPro" id="IPR007265">
    <property type="entry name" value="COG_su3"/>
</dbReference>
<comment type="caution">
    <text evidence="13">The sequence shown here is derived from an EMBL/GenBank/DDBJ whole genome shotgun (WGS) entry which is preliminary data.</text>
</comment>
<sequence>MDLEQLHMQTVELLGQACANWGLPKEVPIDEKPEQIPSASTLAGNLEAALRLAHSSELQLLEKGQSAQVTAMRANMRRVRELSERIEACQENLVELRGSYSSVTSRTSALHDACDRSMAHQTSLAAGSEQIRANLHYFKQADIIMKKLSDRGRVAVTAPSFSSLLSSIDDGLSFLRAHPEYKESALYIQKYEQCLSRAMTWIRVKVLADLESSVETVKKKQAELSIDWARVDHADEDTRALLYGIFASNAASVKCALGVAEQRFAQVPEFEEMVSECYTSYFQLRQQLLAPIIESTLNKLTGQYINSCCTLARTGCLFLIGVCGDEFRLFRQFFALESSGKSNGSTGRASPTPSIMSMNTTRTGYQRRKRTAFDAFSESITRLLYDVLRPIIVHNPHLETLAELCSIIKLEMVEERCMAQQTESALGDPYTGFVIVAGDLIGDVQERIVYRASQYGQNDIINYTPVSGDLAYPERLEMMRKIEDEQRAKREGENGEADAGSEASFAVDLHCLWYPTVRRTVVCLAKLFKCLELSVFESLARELLVACCESLDAAALFITNGVDGRKGRPLDAHLFVVKHLLILREQTAPYRSAATRSGQSTIHSRDFSLSLTKVRDSASNFIYNMSTDAFLELLFSVSAPVQVCEVVGDSRRVVDNSLRTRCNQLIDCCAGLLARDFEKLVADFEQEAKKEGFAIARFPQFSSEKIRDCAAETQRRLGKEWPVIRASFSLYIGVAETEAILLQPVKKRIVDLFGRAAALTARWLGEEGVSITAIPSPQHIHLLLNKA</sequence>
<evidence type="ECO:0000256" key="1">
    <source>
        <dbReference type="ARBA" id="ARBA00004395"/>
    </source>
</evidence>
<dbReference type="PANTHER" id="PTHR13302:SF8">
    <property type="entry name" value="CONSERVED OLIGOMERIC GOLGI COMPLEX SUBUNIT 3"/>
    <property type="match status" value="1"/>
</dbReference>
<proteinExistence type="inferred from homology"/>
<evidence type="ECO:0000256" key="3">
    <source>
        <dbReference type="ARBA" id="ARBA00020976"/>
    </source>
</evidence>
<dbReference type="GO" id="GO:0017119">
    <property type="term" value="C:Golgi transport complex"/>
    <property type="evidence" value="ECO:0007669"/>
    <property type="project" value="TreeGrafter"/>
</dbReference>
<evidence type="ECO:0000256" key="10">
    <source>
        <dbReference type="SAM" id="MobiDB-lite"/>
    </source>
</evidence>
<evidence type="ECO:0000256" key="9">
    <source>
        <dbReference type="SAM" id="Coils"/>
    </source>
</evidence>
<evidence type="ECO:0000256" key="6">
    <source>
        <dbReference type="ARBA" id="ARBA00023034"/>
    </source>
</evidence>
<dbReference type="Proteomes" id="UP001177023">
    <property type="component" value="Unassembled WGS sequence"/>
</dbReference>
<feature type="non-terminal residue" evidence="13">
    <location>
        <position position="1"/>
    </location>
</feature>
<dbReference type="EMBL" id="CATQJA010002653">
    <property type="protein sequence ID" value="CAJ0578412.1"/>
    <property type="molecule type" value="Genomic_DNA"/>
</dbReference>
<evidence type="ECO:0000313" key="14">
    <source>
        <dbReference type="Proteomes" id="UP001177023"/>
    </source>
</evidence>
<evidence type="ECO:0000256" key="4">
    <source>
        <dbReference type="ARBA" id="ARBA00022448"/>
    </source>
</evidence>
<feature type="domain" description="Conserved oligomeric Golgi complex subunit 3 N-terminal" evidence="11">
    <location>
        <begin position="72"/>
        <end position="211"/>
    </location>
</feature>
<protein>
    <recommendedName>
        <fullName evidence="3">Conserved oligomeric Golgi complex subunit 3</fullName>
    </recommendedName>
    <alternativeName>
        <fullName evidence="8">Component of oligomeric Golgi complex 3</fullName>
    </alternativeName>
</protein>
<feature type="domain" description="Conserved oligomeric Golgi complex subunit 3 C-terminal" evidence="12">
    <location>
        <begin position="240"/>
        <end position="599"/>
    </location>
</feature>
<comment type="subcellular location">
    <subcellularLocation>
        <location evidence="1">Golgi apparatus membrane</location>
        <topology evidence="1">Peripheral membrane protein</topology>
    </subcellularLocation>
</comment>
<evidence type="ECO:0000256" key="2">
    <source>
        <dbReference type="ARBA" id="ARBA00009936"/>
    </source>
</evidence>
<dbReference type="PANTHER" id="PTHR13302">
    <property type="entry name" value="CONSERVED OLIGOMERIC GOLGI COMPLEX COMPONENT 3"/>
    <property type="match status" value="1"/>
</dbReference>
<dbReference type="GO" id="GO:0006886">
    <property type="term" value="P:intracellular protein transport"/>
    <property type="evidence" value="ECO:0007669"/>
    <property type="project" value="InterPro"/>
</dbReference>
<comment type="similarity">
    <text evidence="2">Belongs to the COG3 family.</text>
</comment>
<feature type="coiled-coil region" evidence="9">
    <location>
        <begin position="72"/>
        <end position="99"/>
    </location>
</feature>
<dbReference type="AlphaFoldDB" id="A0AA36D1Z8"/>
<dbReference type="GO" id="GO:0005801">
    <property type="term" value="C:cis-Golgi network"/>
    <property type="evidence" value="ECO:0007669"/>
    <property type="project" value="InterPro"/>
</dbReference>
<reference evidence="13" key="1">
    <citation type="submission" date="2023-06" db="EMBL/GenBank/DDBJ databases">
        <authorList>
            <person name="Delattre M."/>
        </authorList>
    </citation>
    <scope>NUCLEOTIDE SEQUENCE</scope>
    <source>
        <strain evidence="13">AF72</strain>
    </source>
</reference>
<evidence type="ECO:0000313" key="13">
    <source>
        <dbReference type="EMBL" id="CAJ0578412.1"/>
    </source>
</evidence>
<keyword evidence="14" id="KW-1185">Reference proteome</keyword>
<gene>
    <name evidence="13" type="ORF">MSPICULIGERA_LOCUS16670</name>
</gene>